<feature type="transmembrane region" description="Helical" evidence="8">
    <location>
        <begin position="241"/>
        <end position="258"/>
    </location>
</feature>
<dbReference type="GO" id="GO:0009103">
    <property type="term" value="P:lipopolysaccharide biosynthetic process"/>
    <property type="evidence" value="ECO:0007669"/>
    <property type="project" value="UniProtKB-ARBA"/>
</dbReference>
<keyword evidence="5 8" id="KW-0812">Transmembrane</keyword>
<keyword evidence="3" id="KW-0328">Glycosyltransferase</keyword>
<evidence type="ECO:0000259" key="9">
    <source>
        <dbReference type="Pfam" id="PF13231"/>
    </source>
</evidence>
<dbReference type="PANTHER" id="PTHR33908">
    <property type="entry name" value="MANNOSYLTRANSFERASE YKCB-RELATED"/>
    <property type="match status" value="1"/>
</dbReference>
<dbReference type="Proteomes" id="UP000050509">
    <property type="component" value="Unassembled WGS sequence"/>
</dbReference>
<sequence length="300" mass="32241">LLPTHDELLAALLAFRYAPAFLRRLPALPVALALGGIGAWAAALLLAGRQHLTLSVPGAENDFRVFALRSAHLAGQFPAGIDDPARDGVFRADGFYNQGYPLLLWLLRPFASDNAFLAARVVATLSGALLLFGGWLLARRLLGRNGALLALVLLALSPLVVEYGLYLGTDTPFAALCVLALALLLPTRAPRVWLLALAGVVAGAAFLVRHPGFLLLPFGWLAIWAGARLHTEARPALRTHLLAFTLAFLIAILPQVLVNLRDTGQPLYSQQAKNVWQGMFGGGDWDRWAGARNDIGITEV</sequence>
<keyword evidence="2" id="KW-1003">Cell membrane</keyword>
<dbReference type="EMBL" id="LJCR01002667">
    <property type="protein sequence ID" value="KPV48422.1"/>
    <property type="molecule type" value="Genomic_DNA"/>
</dbReference>
<comment type="caution">
    <text evidence="10">The sequence shown here is derived from an EMBL/GenBank/DDBJ whole genome shotgun (WGS) entry which is preliminary data.</text>
</comment>
<evidence type="ECO:0000256" key="1">
    <source>
        <dbReference type="ARBA" id="ARBA00004651"/>
    </source>
</evidence>
<keyword evidence="4" id="KW-0808">Transferase</keyword>
<feature type="transmembrane region" description="Helical" evidence="8">
    <location>
        <begin position="115"/>
        <end position="138"/>
    </location>
</feature>
<dbReference type="Pfam" id="PF13231">
    <property type="entry name" value="PMT_2"/>
    <property type="match status" value="1"/>
</dbReference>
<feature type="transmembrane region" description="Helical" evidence="8">
    <location>
        <begin position="25"/>
        <end position="47"/>
    </location>
</feature>
<keyword evidence="7 8" id="KW-0472">Membrane</keyword>
<evidence type="ECO:0000256" key="8">
    <source>
        <dbReference type="SAM" id="Phobius"/>
    </source>
</evidence>
<keyword evidence="11" id="KW-1185">Reference proteome</keyword>
<evidence type="ECO:0000256" key="7">
    <source>
        <dbReference type="ARBA" id="ARBA00023136"/>
    </source>
</evidence>
<name>A0A0P9CR17_9CHLR</name>
<reference evidence="10 11" key="1">
    <citation type="submission" date="2015-09" db="EMBL/GenBank/DDBJ databases">
        <title>Draft genome sequence of Kouleothrix aurantiaca JCM 19913.</title>
        <authorList>
            <person name="Hemp J."/>
        </authorList>
    </citation>
    <scope>NUCLEOTIDE SEQUENCE [LARGE SCALE GENOMIC DNA]</scope>
    <source>
        <strain evidence="10 11">COM-B</strain>
    </source>
</reference>
<feature type="non-terminal residue" evidence="10">
    <location>
        <position position="300"/>
    </location>
</feature>
<evidence type="ECO:0000256" key="4">
    <source>
        <dbReference type="ARBA" id="ARBA00022679"/>
    </source>
</evidence>
<evidence type="ECO:0000256" key="5">
    <source>
        <dbReference type="ARBA" id="ARBA00022692"/>
    </source>
</evidence>
<feature type="transmembrane region" description="Helical" evidence="8">
    <location>
        <begin position="192"/>
        <end position="208"/>
    </location>
</feature>
<protein>
    <recommendedName>
        <fullName evidence="9">Glycosyltransferase RgtA/B/C/D-like domain-containing protein</fullName>
    </recommendedName>
</protein>
<feature type="non-terminal residue" evidence="10">
    <location>
        <position position="1"/>
    </location>
</feature>
<evidence type="ECO:0000256" key="3">
    <source>
        <dbReference type="ARBA" id="ARBA00022676"/>
    </source>
</evidence>
<comment type="subcellular location">
    <subcellularLocation>
        <location evidence="1">Cell membrane</location>
        <topology evidence="1">Multi-pass membrane protein</topology>
    </subcellularLocation>
</comment>
<dbReference type="InterPro" id="IPR050297">
    <property type="entry name" value="LipidA_mod_glycosyltrf_83"/>
</dbReference>
<evidence type="ECO:0000313" key="10">
    <source>
        <dbReference type="EMBL" id="KPV48422.1"/>
    </source>
</evidence>
<accession>A0A0P9CR17</accession>
<feature type="domain" description="Glycosyltransferase RgtA/B/C/D-like" evidence="9">
    <location>
        <begin position="101"/>
        <end position="247"/>
    </location>
</feature>
<gene>
    <name evidence="10" type="ORF">SE17_38165</name>
</gene>
<evidence type="ECO:0000256" key="6">
    <source>
        <dbReference type="ARBA" id="ARBA00022989"/>
    </source>
</evidence>
<organism evidence="10 11">
    <name type="scientific">Kouleothrix aurantiaca</name>
    <dbReference type="NCBI Taxonomy" id="186479"/>
    <lineage>
        <taxon>Bacteria</taxon>
        <taxon>Bacillati</taxon>
        <taxon>Chloroflexota</taxon>
        <taxon>Chloroflexia</taxon>
        <taxon>Chloroflexales</taxon>
        <taxon>Roseiflexineae</taxon>
        <taxon>Roseiflexaceae</taxon>
        <taxon>Kouleothrix</taxon>
    </lineage>
</organism>
<dbReference type="AlphaFoldDB" id="A0A0P9CR17"/>
<dbReference type="GO" id="GO:0005886">
    <property type="term" value="C:plasma membrane"/>
    <property type="evidence" value="ECO:0007669"/>
    <property type="project" value="UniProtKB-SubCell"/>
</dbReference>
<dbReference type="InterPro" id="IPR038731">
    <property type="entry name" value="RgtA/B/C-like"/>
</dbReference>
<dbReference type="PANTHER" id="PTHR33908:SF11">
    <property type="entry name" value="MEMBRANE PROTEIN"/>
    <property type="match status" value="1"/>
</dbReference>
<feature type="transmembrane region" description="Helical" evidence="8">
    <location>
        <begin position="167"/>
        <end position="185"/>
    </location>
</feature>
<proteinExistence type="predicted"/>
<feature type="transmembrane region" description="Helical" evidence="8">
    <location>
        <begin position="145"/>
        <end position="161"/>
    </location>
</feature>
<evidence type="ECO:0000313" key="11">
    <source>
        <dbReference type="Proteomes" id="UP000050509"/>
    </source>
</evidence>
<keyword evidence="6 8" id="KW-1133">Transmembrane helix</keyword>
<evidence type="ECO:0000256" key="2">
    <source>
        <dbReference type="ARBA" id="ARBA00022475"/>
    </source>
</evidence>
<dbReference type="GO" id="GO:0016763">
    <property type="term" value="F:pentosyltransferase activity"/>
    <property type="evidence" value="ECO:0007669"/>
    <property type="project" value="TreeGrafter"/>
</dbReference>